<dbReference type="Proteomes" id="UP001152795">
    <property type="component" value="Unassembled WGS sequence"/>
</dbReference>
<protein>
    <submittedName>
        <fullName evidence="1">Uncharacterized protein</fullName>
    </submittedName>
</protein>
<gene>
    <name evidence="1" type="ORF">PACLA_8A050715</name>
</gene>
<evidence type="ECO:0000313" key="2">
    <source>
        <dbReference type="Proteomes" id="UP001152795"/>
    </source>
</evidence>
<dbReference type="AlphaFoldDB" id="A0A6S7HIT5"/>
<dbReference type="OrthoDB" id="5985125at2759"/>
<evidence type="ECO:0000313" key="1">
    <source>
        <dbReference type="EMBL" id="CAB4003080.1"/>
    </source>
</evidence>
<dbReference type="EMBL" id="CACRXK020004534">
    <property type="protein sequence ID" value="CAB4003080.1"/>
    <property type="molecule type" value="Genomic_DNA"/>
</dbReference>
<name>A0A6S7HIT5_PARCT</name>
<comment type="caution">
    <text evidence="1">The sequence shown here is derived from an EMBL/GenBank/DDBJ whole genome shotgun (WGS) entry which is preliminary data.</text>
</comment>
<proteinExistence type="predicted"/>
<accession>A0A6S7HIT5</accession>
<reference evidence="1" key="1">
    <citation type="submission" date="2020-04" db="EMBL/GenBank/DDBJ databases">
        <authorList>
            <person name="Alioto T."/>
            <person name="Alioto T."/>
            <person name="Gomez Garrido J."/>
        </authorList>
    </citation>
    <scope>NUCLEOTIDE SEQUENCE</scope>
    <source>
        <strain evidence="1">A484AB</strain>
    </source>
</reference>
<organism evidence="1 2">
    <name type="scientific">Paramuricea clavata</name>
    <name type="common">Red gorgonian</name>
    <name type="synonym">Violescent sea-whip</name>
    <dbReference type="NCBI Taxonomy" id="317549"/>
    <lineage>
        <taxon>Eukaryota</taxon>
        <taxon>Metazoa</taxon>
        <taxon>Cnidaria</taxon>
        <taxon>Anthozoa</taxon>
        <taxon>Octocorallia</taxon>
        <taxon>Malacalcyonacea</taxon>
        <taxon>Plexauridae</taxon>
        <taxon>Paramuricea</taxon>
    </lineage>
</organism>
<feature type="non-terminal residue" evidence="1">
    <location>
        <position position="96"/>
    </location>
</feature>
<sequence>MGDKLSNDIPQSNVTPESYLSDVQNSVNQLTCFREITEPEILGLLQGLVASKASGIDGISAKILIIAAPAITPSIVSIFNQSIATGIFPSDWKVAR</sequence>
<keyword evidence="2" id="KW-1185">Reference proteome</keyword>